<dbReference type="EMBL" id="AYXT01000010">
    <property type="protein sequence ID" value="ETF01546.1"/>
    <property type="molecule type" value="Genomic_DNA"/>
</dbReference>
<gene>
    <name evidence="3" type="ORF">W822_12055</name>
</gene>
<dbReference type="SMART" id="SM01007">
    <property type="entry name" value="Aldolase_II"/>
    <property type="match status" value="1"/>
</dbReference>
<keyword evidence="4" id="KW-1185">Reference proteome</keyword>
<protein>
    <submittedName>
        <fullName evidence="3">Aldolase</fullName>
    </submittedName>
</protein>
<evidence type="ECO:0000313" key="4">
    <source>
        <dbReference type="Proteomes" id="UP000018733"/>
    </source>
</evidence>
<dbReference type="PANTHER" id="PTHR10672:SF41">
    <property type="entry name" value="CLASS II ALDOLASE_ADDUCIN DOMAIN PROTEIN (AFU_ORTHOLOGUE AFUA_3G01330)"/>
    <property type="match status" value="1"/>
</dbReference>
<dbReference type="GO" id="GO:0051015">
    <property type="term" value="F:actin filament binding"/>
    <property type="evidence" value="ECO:0007669"/>
    <property type="project" value="TreeGrafter"/>
</dbReference>
<accession>V8QNL7</accession>
<dbReference type="PATRIC" id="fig|1424334.3.peg.2428"/>
<dbReference type="HOGENOM" id="CLU_006033_2_2_4"/>
<sequence>MLAQHGVLDGFGHVSMRNPDHSEHYFLSRSLAPELVTQDDIIEFNLDSEPLHGDTRRLYLERYIHGEIYKQRPDVQAIVHSHSPSVIPFAASSVRLRPIYHMAGFLTGGAPIFDIRKMFGNTDLLVTCCDHGAELSRILGDANISLMRGHGFVAVGSSLAVAVYRAIYTELNASLQEKAINLGGEIIYLEDEEGEKADASICGVMHRPWELWKQKVEERLDQ</sequence>
<dbReference type="Gene3D" id="3.40.225.10">
    <property type="entry name" value="Class II aldolase/adducin N-terminal domain"/>
    <property type="match status" value="1"/>
</dbReference>
<dbReference type="SUPFAM" id="SSF53639">
    <property type="entry name" value="AraD/HMP-PK domain-like"/>
    <property type="match status" value="1"/>
</dbReference>
<evidence type="ECO:0000313" key="3">
    <source>
        <dbReference type="EMBL" id="ETF01546.1"/>
    </source>
</evidence>
<dbReference type="Pfam" id="PF00596">
    <property type="entry name" value="Aldolase_II"/>
    <property type="match status" value="1"/>
</dbReference>
<dbReference type="InterPro" id="IPR001303">
    <property type="entry name" value="Aldolase_II/adducin_N"/>
</dbReference>
<evidence type="ECO:0000259" key="2">
    <source>
        <dbReference type="SMART" id="SM01007"/>
    </source>
</evidence>
<reference evidence="3 4" key="1">
    <citation type="journal article" date="2014" name="Genome Announc.">
        <title>Draft Genome Sequence of Advenella kashmirensis Strain W13003, a Polycyclic Aromatic Hydrocarbon-Degrading Bacterium.</title>
        <authorList>
            <person name="Wang X."/>
            <person name="Jin D."/>
            <person name="Zhou L."/>
            <person name="Wu L."/>
            <person name="An W."/>
            <person name="Zhao L."/>
        </authorList>
    </citation>
    <scope>NUCLEOTIDE SEQUENCE [LARGE SCALE GENOMIC DNA]</scope>
    <source>
        <strain evidence="3 4">W13003</strain>
    </source>
</reference>
<feature type="domain" description="Class II aldolase/adducin N-terminal" evidence="2">
    <location>
        <begin position="1"/>
        <end position="177"/>
    </location>
</feature>
<proteinExistence type="inferred from homology"/>
<organism evidence="3 4">
    <name type="scientific">Advenella kashmirensis W13003</name>
    <dbReference type="NCBI Taxonomy" id="1424334"/>
    <lineage>
        <taxon>Bacteria</taxon>
        <taxon>Pseudomonadati</taxon>
        <taxon>Pseudomonadota</taxon>
        <taxon>Betaproteobacteria</taxon>
        <taxon>Burkholderiales</taxon>
        <taxon>Alcaligenaceae</taxon>
    </lineage>
</organism>
<evidence type="ECO:0000256" key="1">
    <source>
        <dbReference type="ARBA" id="ARBA00037961"/>
    </source>
</evidence>
<name>V8QNL7_9BURK</name>
<dbReference type="Proteomes" id="UP000018733">
    <property type="component" value="Unassembled WGS sequence"/>
</dbReference>
<dbReference type="PANTHER" id="PTHR10672">
    <property type="entry name" value="ADDUCIN"/>
    <property type="match status" value="1"/>
</dbReference>
<dbReference type="AlphaFoldDB" id="V8QNL7"/>
<comment type="similarity">
    <text evidence="1">Belongs to the aldolase class II family.</text>
</comment>
<comment type="caution">
    <text evidence="3">The sequence shown here is derived from an EMBL/GenBank/DDBJ whole genome shotgun (WGS) entry which is preliminary data.</text>
</comment>
<dbReference type="InterPro" id="IPR051017">
    <property type="entry name" value="Aldolase-II_Adducin_sf"/>
</dbReference>
<dbReference type="eggNOG" id="COG0235">
    <property type="taxonomic scope" value="Bacteria"/>
</dbReference>
<dbReference type="GO" id="GO:0005856">
    <property type="term" value="C:cytoskeleton"/>
    <property type="evidence" value="ECO:0007669"/>
    <property type="project" value="TreeGrafter"/>
</dbReference>
<dbReference type="STRING" id="1424334.W822_12055"/>
<dbReference type="InterPro" id="IPR036409">
    <property type="entry name" value="Aldolase_II/adducin_N_sf"/>
</dbReference>